<dbReference type="Gene3D" id="2.30.320.10">
    <property type="entry name" value="YwqG-like"/>
    <property type="match status" value="1"/>
</dbReference>
<dbReference type="InterPro" id="IPR035948">
    <property type="entry name" value="YwqG-like_sf"/>
</dbReference>
<evidence type="ECO:0008006" key="4">
    <source>
        <dbReference type="Google" id="ProtNLM"/>
    </source>
</evidence>
<proteinExistence type="predicted"/>
<protein>
    <recommendedName>
        <fullName evidence="4">DUF1963 domain-containing protein</fullName>
    </recommendedName>
</protein>
<dbReference type="Pfam" id="PF09234">
    <property type="entry name" value="DUF1963"/>
    <property type="match status" value="1"/>
</dbReference>
<name>A0ABU1Q7H7_9PSEU</name>
<accession>A0ABU1Q7H7</accession>
<sequence>MNDLQVFRRAALERGTPEPVVDWWLGLARPQLLFHRYEDSHRAAGVPVAGTYGGYPRLPADVEWDGGLDLVVSIDCATLPRDLPDFPLPTDGALLFFGTDYEEDCYCRSCTPPERQGRVVHVPVGAVTSERVPPEDPEDEEDEYPGGESPTGPFPIRWTRRWAFPADESTAVRRSEEYREAFRRYDLQSFASILDEDDAVFALGGYALDSQDALSAQLEEERYAGSEDWRQLAEWATTFKGYGNTGRSMWCISREDLGVARFDRTMVSTDINV</sequence>
<gene>
    <name evidence="2" type="ORF">J2S66_007234</name>
</gene>
<dbReference type="SUPFAM" id="SSF103032">
    <property type="entry name" value="Hypothetical protein YwqG"/>
    <property type="match status" value="1"/>
</dbReference>
<dbReference type="InterPro" id="IPR015315">
    <property type="entry name" value="DUF1963"/>
</dbReference>
<comment type="caution">
    <text evidence="2">The sequence shown here is derived from an EMBL/GenBank/DDBJ whole genome shotgun (WGS) entry which is preliminary data.</text>
</comment>
<keyword evidence="3" id="KW-1185">Reference proteome</keyword>
<dbReference type="EMBL" id="JAVDSG010000001">
    <property type="protein sequence ID" value="MDR6598850.1"/>
    <property type="molecule type" value="Genomic_DNA"/>
</dbReference>
<evidence type="ECO:0000313" key="2">
    <source>
        <dbReference type="EMBL" id="MDR6598850.1"/>
    </source>
</evidence>
<dbReference type="Proteomes" id="UP001268819">
    <property type="component" value="Unassembled WGS sequence"/>
</dbReference>
<evidence type="ECO:0000256" key="1">
    <source>
        <dbReference type="SAM" id="MobiDB-lite"/>
    </source>
</evidence>
<feature type="compositionally biased region" description="Acidic residues" evidence="1">
    <location>
        <begin position="135"/>
        <end position="145"/>
    </location>
</feature>
<reference evidence="2 3" key="1">
    <citation type="submission" date="2023-07" db="EMBL/GenBank/DDBJ databases">
        <title>Sequencing the genomes of 1000 actinobacteria strains.</title>
        <authorList>
            <person name="Klenk H.-P."/>
        </authorList>
    </citation>
    <scope>NUCLEOTIDE SEQUENCE [LARGE SCALE GENOMIC DNA]</scope>
    <source>
        <strain evidence="2 3">DSM 43749</strain>
    </source>
</reference>
<dbReference type="RefSeq" id="WP_310314109.1">
    <property type="nucleotide sequence ID" value="NZ_BAAAXB010000001.1"/>
</dbReference>
<feature type="region of interest" description="Disordered" evidence="1">
    <location>
        <begin position="125"/>
        <end position="153"/>
    </location>
</feature>
<organism evidence="2 3">
    <name type="scientific">Saccharothrix longispora</name>
    <dbReference type="NCBI Taxonomy" id="33920"/>
    <lineage>
        <taxon>Bacteria</taxon>
        <taxon>Bacillati</taxon>
        <taxon>Actinomycetota</taxon>
        <taxon>Actinomycetes</taxon>
        <taxon>Pseudonocardiales</taxon>
        <taxon>Pseudonocardiaceae</taxon>
        <taxon>Saccharothrix</taxon>
    </lineage>
</organism>
<evidence type="ECO:0000313" key="3">
    <source>
        <dbReference type="Proteomes" id="UP001268819"/>
    </source>
</evidence>